<dbReference type="OrthoDB" id="256105at2"/>
<dbReference type="AlphaFoldDB" id="A0A556B105"/>
<evidence type="ECO:0000313" key="6">
    <source>
        <dbReference type="Proteomes" id="UP000318405"/>
    </source>
</evidence>
<comment type="caution">
    <text evidence="5">The sequence shown here is derived from an EMBL/GenBank/DDBJ whole genome shotgun (WGS) entry which is preliminary data.</text>
</comment>
<dbReference type="Proteomes" id="UP000318405">
    <property type="component" value="Unassembled WGS sequence"/>
</dbReference>
<proteinExistence type="predicted"/>
<keyword evidence="6" id="KW-1185">Reference proteome</keyword>
<name>A0A556B105_9BURK</name>
<dbReference type="RefSeq" id="WP_143946388.1">
    <property type="nucleotide sequence ID" value="NZ_BAABMB010000001.1"/>
</dbReference>
<evidence type="ECO:0000256" key="1">
    <source>
        <dbReference type="ARBA" id="ARBA00023015"/>
    </source>
</evidence>
<dbReference type="Pfam" id="PF00196">
    <property type="entry name" value="GerE"/>
    <property type="match status" value="1"/>
</dbReference>
<keyword evidence="1" id="KW-0805">Transcription regulation</keyword>
<sequence>MSSPIDPAVLDRVQALWDELADFDAAAVDAARDHLLAGLCRLVDGCNAAWVGAVRMGDPQPGDPVSGWRPRSIRFLRPTRPLDSAALEQARQLEAGTVDLTTVRQVEQAGRYRTNRLADLVPAAWFEGAYYRVYYAGAGHHDAIWAGVPINEDAEVYFGVFRGAEQPRYTESERDLVALVLRGLRWFHRQQMLGHGLHISASPLTPVERAVLQGLLRGLPEKQIAAQQGQSPHTTHEYVTRIFRKYNVNQRAALMALWLGRQAPPD</sequence>
<evidence type="ECO:0000256" key="3">
    <source>
        <dbReference type="ARBA" id="ARBA00023163"/>
    </source>
</evidence>
<evidence type="ECO:0000256" key="2">
    <source>
        <dbReference type="ARBA" id="ARBA00023125"/>
    </source>
</evidence>
<dbReference type="EMBL" id="VLTJ01000003">
    <property type="protein sequence ID" value="TSH98850.1"/>
    <property type="molecule type" value="Genomic_DNA"/>
</dbReference>
<dbReference type="Gene3D" id="1.10.10.10">
    <property type="entry name" value="Winged helix-like DNA-binding domain superfamily/Winged helix DNA-binding domain"/>
    <property type="match status" value="1"/>
</dbReference>
<dbReference type="PANTHER" id="PTHR44688:SF16">
    <property type="entry name" value="DNA-BINDING TRANSCRIPTIONAL ACTIVATOR DEVR_DOSR"/>
    <property type="match status" value="1"/>
</dbReference>
<evidence type="ECO:0000313" key="5">
    <source>
        <dbReference type="EMBL" id="TSH98850.1"/>
    </source>
</evidence>
<dbReference type="InterPro" id="IPR016032">
    <property type="entry name" value="Sig_transdc_resp-reg_C-effctor"/>
</dbReference>
<gene>
    <name evidence="5" type="ORF">FOZ76_01670</name>
</gene>
<reference evidence="5 6" key="1">
    <citation type="submission" date="2019-07" db="EMBL/GenBank/DDBJ databases">
        <title>Qingshengfaniella alkalisoli gen. nov., sp. nov., isolated from saline soil.</title>
        <authorList>
            <person name="Xu L."/>
            <person name="Huang X.-X."/>
            <person name="Sun J.-Q."/>
        </authorList>
    </citation>
    <scope>NUCLEOTIDE SEQUENCE [LARGE SCALE GENOMIC DNA]</scope>
    <source>
        <strain evidence="5 6">DSM 27279</strain>
    </source>
</reference>
<accession>A0A556B105</accession>
<dbReference type="GO" id="GO:0003677">
    <property type="term" value="F:DNA binding"/>
    <property type="evidence" value="ECO:0007669"/>
    <property type="project" value="UniProtKB-KW"/>
</dbReference>
<evidence type="ECO:0000259" key="4">
    <source>
        <dbReference type="SMART" id="SM00421"/>
    </source>
</evidence>
<keyword evidence="3" id="KW-0804">Transcription</keyword>
<dbReference type="InterPro" id="IPR036388">
    <property type="entry name" value="WH-like_DNA-bd_sf"/>
</dbReference>
<feature type="domain" description="HTH luxR-type" evidence="4">
    <location>
        <begin position="201"/>
        <end position="258"/>
    </location>
</feature>
<organism evidence="5 6">
    <name type="scientific">Verticiella sediminum</name>
    <dbReference type="NCBI Taxonomy" id="1247510"/>
    <lineage>
        <taxon>Bacteria</taxon>
        <taxon>Pseudomonadati</taxon>
        <taxon>Pseudomonadota</taxon>
        <taxon>Betaproteobacteria</taxon>
        <taxon>Burkholderiales</taxon>
        <taxon>Alcaligenaceae</taxon>
        <taxon>Verticiella</taxon>
    </lineage>
</organism>
<dbReference type="SUPFAM" id="SSF46894">
    <property type="entry name" value="C-terminal effector domain of the bipartite response regulators"/>
    <property type="match status" value="1"/>
</dbReference>
<keyword evidence="2" id="KW-0238">DNA-binding</keyword>
<dbReference type="GO" id="GO:0006355">
    <property type="term" value="P:regulation of DNA-templated transcription"/>
    <property type="evidence" value="ECO:0007669"/>
    <property type="project" value="InterPro"/>
</dbReference>
<protein>
    <submittedName>
        <fullName evidence="5">Helix-turn-helix transcriptional regulator</fullName>
    </submittedName>
</protein>
<dbReference type="SMART" id="SM00421">
    <property type="entry name" value="HTH_LUXR"/>
    <property type="match status" value="1"/>
</dbReference>
<dbReference type="PANTHER" id="PTHR44688">
    <property type="entry name" value="DNA-BINDING TRANSCRIPTIONAL ACTIVATOR DEVR_DOSR"/>
    <property type="match status" value="1"/>
</dbReference>
<dbReference type="InterPro" id="IPR000792">
    <property type="entry name" value="Tscrpt_reg_LuxR_C"/>
</dbReference>